<dbReference type="EMBL" id="CP016438">
    <property type="protein sequence ID" value="ANS68934.1"/>
    <property type="molecule type" value="Genomic_DNA"/>
</dbReference>
<dbReference type="AlphaFoldDB" id="A0A1B1MK30"/>
<dbReference type="PATRIC" id="fig|1915.4.peg.7406"/>
<sequence>MSKSAEEALEDLAQYANVAVHSTSALAGEVGAAAAEDDEIRKEKDLEVLRRKPGLRPLPAADLGGSVRMTPWDVLHTLARAISLARRGAARGLAEHWGSLKYSLALNGSPTSYMGLSAEGRDTADYYKALQSGELGVGFALALGERILSRRYPDHAVSIVPADTVLRAGWALNSRDKGTTVGYRYRPQYFAEVWQPGEPSRVFPVVSRGNHGKASDSHGQLADASVYIDGVHIGIHNETPGLIFSTRLPLDESLTVHAPNADGTDGWLSGTDTFPLGNLDERLRDEARPPGIHPPADDGEGTPVEPGVHVTPELSGWFQQVLARTSAAGLTAFAGDGNSTAPYLTTRQGSRRFSADMAHAATDSVQDAACTLLGIPFVGTDHVFRLNGTRVEAFSGVHAGLFTHLSRGRLQQYRNDVHALRTKWPADTWDEEWNGPVSIHQDGSVLAMHLLP</sequence>
<dbReference type="Proteomes" id="UP000092598">
    <property type="component" value="Chromosome"/>
</dbReference>
<name>A0A1B1MK30_STRLN</name>
<gene>
    <name evidence="1" type="ORF">SLINC_6710</name>
</gene>
<dbReference type="STRING" id="1915.SLINC_6710"/>
<evidence type="ECO:0000313" key="2">
    <source>
        <dbReference type="Proteomes" id="UP000092598"/>
    </source>
</evidence>
<evidence type="ECO:0000313" key="1">
    <source>
        <dbReference type="EMBL" id="ANS68934.1"/>
    </source>
</evidence>
<organism evidence="1 2">
    <name type="scientific">Streptomyces lincolnensis</name>
    <dbReference type="NCBI Taxonomy" id="1915"/>
    <lineage>
        <taxon>Bacteria</taxon>
        <taxon>Bacillati</taxon>
        <taxon>Actinomycetota</taxon>
        <taxon>Actinomycetes</taxon>
        <taxon>Kitasatosporales</taxon>
        <taxon>Streptomycetaceae</taxon>
        <taxon>Streptomyces</taxon>
    </lineage>
</organism>
<reference evidence="1 2" key="1">
    <citation type="submission" date="2016-07" db="EMBL/GenBank/DDBJ databases">
        <title>Enhancement of antibiotic productionsby engineered nitrateutilization in actinobacteria.</title>
        <authorList>
            <person name="Meng S.C."/>
        </authorList>
    </citation>
    <scope>NUCLEOTIDE SEQUENCE [LARGE SCALE GENOMIC DNA]</scope>
    <source>
        <strain evidence="1 2">NRRL 2936</strain>
    </source>
</reference>
<keyword evidence="2" id="KW-1185">Reference proteome</keyword>
<dbReference type="OrthoDB" id="3335096at2"/>
<dbReference type="RefSeq" id="WP_067442240.1">
    <property type="nucleotide sequence ID" value="NZ_CP016438.1"/>
</dbReference>
<proteinExistence type="predicted"/>
<dbReference type="KEGG" id="sls:SLINC_6710"/>
<protein>
    <submittedName>
        <fullName evidence="1">Uncharacterized protein</fullName>
    </submittedName>
</protein>
<accession>A0A1B1MK30</accession>